<reference evidence="1" key="1">
    <citation type="submission" date="2018-02" db="EMBL/GenBank/DDBJ databases">
        <title>Rhizophora mucronata_Transcriptome.</title>
        <authorList>
            <person name="Meera S.P."/>
            <person name="Sreeshan A."/>
            <person name="Augustine A."/>
        </authorList>
    </citation>
    <scope>NUCLEOTIDE SEQUENCE</scope>
    <source>
        <tissue evidence="1">Leaf</tissue>
    </source>
</reference>
<sequence>MTSYVYFGSASKTLITSK</sequence>
<proteinExistence type="predicted"/>
<evidence type="ECO:0000313" key="1">
    <source>
        <dbReference type="EMBL" id="MBX73698.1"/>
    </source>
</evidence>
<protein>
    <submittedName>
        <fullName evidence="1">Uncharacterized protein</fullName>
    </submittedName>
</protein>
<dbReference type="EMBL" id="GGEC01093214">
    <property type="protein sequence ID" value="MBX73698.1"/>
    <property type="molecule type" value="Transcribed_RNA"/>
</dbReference>
<organism evidence="1">
    <name type="scientific">Rhizophora mucronata</name>
    <name type="common">Asiatic mangrove</name>
    <dbReference type="NCBI Taxonomy" id="61149"/>
    <lineage>
        <taxon>Eukaryota</taxon>
        <taxon>Viridiplantae</taxon>
        <taxon>Streptophyta</taxon>
        <taxon>Embryophyta</taxon>
        <taxon>Tracheophyta</taxon>
        <taxon>Spermatophyta</taxon>
        <taxon>Magnoliopsida</taxon>
        <taxon>eudicotyledons</taxon>
        <taxon>Gunneridae</taxon>
        <taxon>Pentapetalae</taxon>
        <taxon>rosids</taxon>
        <taxon>fabids</taxon>
        <taxon>Malpighiales</taxon>
        <taxon>Rhizophoraceae</taxon>
        <taxon>Rhizophora</taxon>
    </lineage>
</organism>
<name>A0A2P2R3A7_RHIMU</name>
<dbReference type="AlphaFoldDB" id="A0A2P2R3A7"/>
<accession>A0A2P2R3A7</accession>